<keyword evidence="5" id="KW-0998">Cell outer membrane</keyword>
<dbReference type="Proteomes" id="UP001565200">
    <property type="component" value="Unassembled WGS sequence"/>
</dbReference>
<accession>A0ABV4CY29</accession>
<evidence type="ECO:0000256" key="6">
    <source>
        <dbReference type="SAM" id="SignalP"/>
    </source>
</evidence>
<keyword evidence="4" id="KW-0472">Membrane</keyword>
<feature type="signal peptide" evidence="6">
    <location>
        <begin position="1"/>
        <end position="23"/>
    </location>
</feature>
<dbReference type="InterPro" id="IPR000184">
    <property type="entry name" value="Bac_surfAg_D15"/>
</dbReference>
<organism evidence="8 9">
    <name type="scientific">Heminiphilus faecis</name>
    <dbReference type="NCBI Taxonomy" id="2601703"/>
    <lineage>
        <taxon>Bacteria</taxon>
        <taxon>Pseudomonadati</taxon>
        <taxon>Bacteroidota</taxon>
        <taxon>Bacteroidia</taxon>
        <taxon>Bacteroidales</taxon>
        <taxon>Muribaculaceae</taxon>
        <taxon>Heminiphilus</taxon>
    </lineage>
</organism>
<evidence type="ECO:0000256" key="2">
    <source>
        <dbReference type="ARBA" id="ARBA00022692"/>
    </source>
</evidence>
<dbReference type="EMBL" id="JBCLPP010000019">
    <property type="protein sequence ID" value="MEY8245541.1"/>
    <property type="molecule type" value="Genomic_DNA"/>
</dbReference>
<reference evidence="8 9" key="1">
    <citation type="submission" date="2024-03" db="EMBL/GenBank/DDBJ databases">
        <title>Mouse gut bacterial collection (mGBC) of GemPharmatech.</title>
        <authorList>
            <person name="He Y."/>
            <person name="Dong L."/>
            <person name="Wu D."/>
            <person name="Gao X."/>
            <person name="Lin Z."/>
        </authorList>
    </citation>
    <scope>NUCLEOTIDE SEQUENCE [LARGE SCALE GENOMIC DNA]</scope>
    <source>
        <strain evidence="8 9">54-13</strain>
    </source>
</reference>
<sequence length="781" mass="89537">MRSERYMLIRWTAAVIVAALSWACSSTKHVPDGNYLVDDVRINVTDNPDIRSDELINYLRQVPNHKVLGFLKLQLATYNMSGSDSTKWFNKWTRKLGQAPVIYDRQLTDASAFQLRQALVNRGYMDVGVDVDTVVKHDGKKVDVIYNITTGRPHIISTLDYNIPDKSIDSLLRRSPSVLQVQPGDMLDRTRLDEERIRITELLRNNGYYTFNKEYITYSADTAAGSRDVNLTLNLRPPHVRAGADTLRVHKVYYIRDVIFVTDYNAEDSYGSYDFAGQDTVRYKDIEVLYGKDRYLRPGVLYDACYMRPGRRYRAVDVDRTYEALGRLGILRYVNIDMRSADGPEGKDWLDVYVLLTRGKKQGVSVELEGTNSEGDLGFGVGLTYQHRDLAKGSELLTVKFRSSYESISGDFSGLINNRYMEHSGEAGITFPRFMAPFLSSGFKRRVKADTEFSVSFNYQERPEYTRIIAGAGWKYRWADRLNTRRHRFDMVDVNYVYLPKSTLDFLNQIAPSNPLLRYSYEDHFIMRMGYGYYFTNKRVVSTATAKRYVLQPSVYTIRTNIETAGNLLYAISSLTGQNRHDGAYKIFGIQYAQYVKGEADFSYTRNFDYRNSLAVHVGLGLGVPYGNSSMMPFEKRFYAGGANSVRGWGVRTLGPGSYDSKNSVTDFINQCGDIRLDLSLEYRAKLFWVVEGALFVDAGNIWTIHNYENQPGGMFKFNKFYRQIAAAYGAGIRLDFTYFLLRLDLGMKAYNPAENQERWPIVKPRWGRDATLHFSVGYPF</sequence>
<name>A0ABV4CY29_9BACT</name>
<keyword evidence="2" id="KW-0812">Transmembrane</keyword>
<dbReference type="Gene3D" id="3.10.20.310">
    <property type="entry name" value="membrane protein fhac"/>
    <property type="match status" value="1"/>
</dbReference>
<evidence type="ECO:0000256" key="1">
    <source>
        <dbReference type="ARBA" id="ARBA00004370"/>
    </source>
</evidence>
<keyword evidence="9" id="KW-1185">Reference proteome</keyword>
<proteinExistence type="predicted"/>
<dbReference type="Gene3D" id="2.40.160.50">
    <property type="entry name" value="membrane protein fhac: a member of the omp85/tpsb transporter family"/>
    <property type="match status" value="1"/>
</dbReference>
<evidence type="ECO:0000256" key="4">
    <source>
        <dbReference type="ARBA" id="ARBA00023136"/>
    </source>
</evidence>
<dbReference type="PANTHER" id="PTHR12815:SF47">
    <property type="entry name" value="TRANSLOCATION AND ASSEMBLY MODULE SUBUNIT TAMA"/>
    <property type="match status" value="1"/>
</dbReference>
<dbReference type="Pfam" id="PF01103">
    <property type="entry name" value="Omp85"/>
    <property type="match status" value="1"/>
</dbReference>
<evidence type="ECO:0000313" key="8">
    <source>
        <dbReference type="EMBL" id="MEY8245541.1"/>
    </source>
</evidence>
<comment type="subcellular location">
    <subcellularLocation>
        <location evidence="1">Membrane</location>
    </subcellularLocation>
</comment>
<feature type="domain" description="Bacterial surface antigen (D15)" evidence="7">
    <location>
        <begin position="594"/>
        <end position="780"/>
    </location>
</feature>
<protein>
    <submittedName>
        <fullName evidence="8">BamA/TamA family outer membrane protein</fullName>
    </submittedName>
</protein>
<dbReference type="InterPro" id="IPR039910">
    <property type="entry name" value="D15-like"/>
</dbReference>
<dbReference type="RefSeq" id="WP_369863464.1">
    <property type="nucleotide sequence ID" value="NZ_JBCLPP010000019.1"/>
</dbReference>
<evidence type="ECO:0000256" key="3">
    <source>
        <dbReference type="ARBA" id="ARBA00022729"/>
    </source>
</evidence>
<keyword evidence="3 6" id="KW-0732">Signal</keyword>
<evidence type="ECO:0000256" key="5">
    <source>
        <dbReference type="ARBA" id="ARBA00023237"/>
    </source>
</evidence>
<dbReference type="PANTHER" id="PTHR12815">
    <property type="entry name" value="SORTING AND ASSEMBLY MACHINERY SAMM50 PROTEIN FAMILY MEMBER"/>
    <property type="match status" value="1"/>
</dbReference>
<evidence type="ECO:0000259" key="7">
    <source>
        <dbReference type="Pfam" id="PF01103"/>
    </source>
</evidence>
<feature type="chain" id="PRO_5045650975" evidence="6">
    <location>
        <begin position="24"/>
        <end position="781"/>
    </location>
</feature>
<comment type="caution">
    <text evidence="8">The sequence shown here is derived from an EMBL/GenBank/DDBJ whole genome shotgun (WGS) entry which is preliminary data.</text>
</comment>
<evidence type="ECO:0000313" key="9">
    <source>
        <dbReference type="Proteomes" id="UP001565200"/>
    </source>
</evidence>
<gene>
    <name evidence="8" type="ORF">AAK873_07915</name>
</gene>